<keyword evidence="7" id="KW-0328">Glycosyltransferase</keyword>
<dbReference type="GO" id="GO:0016020">
    <property type="term" value="C:membrane"/>
    <property type="evidence" value="ECO:0007669"/>
    <property type="project" value="UniProtKB-SubCell"/>
</dbReference>
<feature type="transmembrane region" description="Helical" evidence="15">
    <location>
        <begin position="364"/>
        <end position="386"/>
    </location>
</feature>
<evidence type="ECO:0000256" key="4">
    <source>
        <dbReference type="ARBA" id="ARBA00006739"/>
    </source>
</evidence>
<dbReference type="EMBL" id="CAACVR010000075">
    <property type="protein sequence ID" value="VEU24111.1"/>
    <property type="molecule type" value="Genomic_DNA"/>
</dbReference>
<evidence type="ECO:0000313" key="16">
    <source>
        <dbReference type="EMBL" id="VEU24111.1"/>
    </source>
</evidence>
<organism evidence="16 17">
    <name type="scientific">Brettanomyces naardenensis</name>
    <name type="common">Yeast</name>
    <dbReference type="NCBI Taxonomy" id="13370"/>
    <lineage>
        <taxon>Eukaryota</taxon>
        <taxon>Fungi</taxon>
        <taxon>Dikarya</taxon>
        <taxon>Ascomycota</taxon>
        <taxon>Saccharomycotina</taxon>
        <taxon>Pichiomycetes</taxon>
        <taxon>Pichiales</taxon>
        <taxon>Pichiaceae</taxon>
        <taxon>Brettanomyces</taxon>
    </lineage>
</organism>
<comment type="similarity">
    <text evidence="4">Belongs to the glycosyltransferase 2 family.</text>
</comment>
<dbReference type="SUPFAM" id="SSF53448">
    <property type="entry name" value="Nucleotide-diphospho-sugar transferases"/>
    <property type="match status" value="1"/>
</dbReference>
<keyword evidence="9 15" id="KW-0812">Transmembrane</keyword>
<dbReference type="EC" id="2.4.1.80" evidence="5"/>
<dbReference type="GO" id="GO:0008120">
    <property type="term" value="F:ceramide glucosyltransferase activity"/>
    <property type="evidence" value="ECO:0007669"/>
    <property type="project" value="UniProtKB-EC"/>
</dbReference>
<feature type="transmembrane region" description="Helical" evidence="15">
    <location>
        <begin position="6"/>
        <end position="30"/>
    </location>
</feature>
<evidence type="ECO:0000256" key="5">
    <source>
        <dbReference type="ARBA" id="ARBA00012699"/>
    </source>
</evidence>
<evidence type="ECO:0000256" key="13">
    <source>
        <dbReference type="ARBA" id="ARBA00031543"/>
    </source>
</evidence>
<sequence length="461" mass="51476">MVLLFIAALCTIIYVFIVLVSLIGFLEIAFKFNSKHRASLESNIKDSDLVGVTILRPLKGIDPEMETCLESSFLQNYPKDRLEIIFCVQDPHDPAIDVVQRLIARFPRVDAKLMLDQEGAMDNYGPNPKINNLAKGYKAAKFDTLWVIDSNVWARPDTLRRSVYTMVHNLHDGSKVCGTRTVGLVNHVPLALAMKGSSAGSRLDEMFLSTSHAKFYVALNTVAIAPCVNGKSNIYRRSDLDASVELASGIDNEADSRTFSGKPFNESPDHSPSITYFARYIGEDNMIATALWDHVGARSGMSLDAVIQPLGGTSPLQNNTIADYVSRRVRWLRARKYMVLAATLVEPTTECLVCGIIGTFGLSVLLWGSRFNLLFFTCHVLTWFLIDYTQYHILSECIRSGLYSVPDFLDSKGKSLSEFIPIWITREVLAFPIWAIAMAGSEIDWRGQPFRINADLTAERL</sequence>
<evidence type="ECO:0000256" key="7">
    <source>
        <dbReference type="ARBA" id="ARBA00022676"/>
    </source>
</evidence>
<evidence type="ECO:0000313" key="17">
    <source>
        <dbReference type="Proteomes" id="UP000290900"/>
    </source>
</evidence>
<dbReference type="OrthoDB" id="532420at2759"/>
<comment type="subcellular location">
    <subcellularLocation>
        <location evidence="1">Membrane</location>
        <topology evidence="1">Multi-pass membrane protein</topology>
    </subcellularLocation>
</comment>
<evidence type="ECO:0000256" key="10">
    <source>
        <dbReference type="ARBA" id="ARBA00022989"/>
    </source>
</evidence>
<dbReference type="CDD" id="cd02520">
    <property type="entry name" value="Glucosylceramide_synthase"/>
    <property type="match status" value="1"/>
</dbReference>
<dbReference type="PANTHER" id="PTHR12726">
    <property type="entry name" value="CERAMIDE GLUCOSYLTRANSFERASE"/>
    <property type="match status" value="1"/>
</dbReference>
<comment type="pathway">
    <text evidence="3">Sphingolipid metabolism.</text>
</comment>
<evidence type="ECO:0000256" key="11">
    <source>
        <dbReference type="ARBA" id="ARBA00023136"/>
    </source>
</evidence>
<evidence type="ECO:0000256" key="1">
    <source>
        <dbReference type="ARBA" id="ARBA00004141"/>
    </source>
</evidence>
<dbReference type="Pfam" id="PF13506">
    <property type="entry name" value="Glyco_transf_21"/>
    <property type="match status" value="1"/>
</dbReference>
<evidence type="ECO:0000256" key="9">
    <source>
        <dbReference type="ARBA" id="ARBA00022692"/>
    </source>
</evidence>
<evidence type="ECO:0000256" key="14">
    <source>
        <dbReference type="ARBA" id="ARBA00032575"/>
    </source>
</evidence>
<evidence type="ECO:0000256" key="15">
    <source>
        <dbReference type="SAM" id="Phobius"/>
    </source>
</evidence>
<keyword evidence="17" id="KW-1185">Reference proteome</keyword>
<evidence type="ECO:0000256" key="2">
    <source>
        <dbReference type="ARBA" id="ARBA00004760"/>
    </source>
</evidence>
<dbReference type="GO" id="GO:0006679">
    <property type="term" value="P:glucosylceramide biosynthetic process"/>
    <property type="evidence" value="ECO:0007669"/>
    <property type="project" value="TreeGrafter"/>
</dbReference>
<dbReference type="PANTHER" id="PTHR12726:SF0">
    <property type="entry name" value="CERAMIDE GLUCOSYLTRANSFERASE"/>
    <property type="match status" value="1"/>
</dbReference>
<dbReference type="Gene3D" id="3.90.550.10">
    <property type="entry name" value="Spore Coat Polysaccharide Biosynthesis Protein SpsA, Chain A"/>
    <property type="match status" value="1"/>
</dbReference>
<proteinExistence type="inferred from homology"/>
<protein>
    <recommendedName>
        <fullName evidence="6">Ceramide glucosyltransferase</fullName>
        <ecNumber evidence="5">2.4.1.80</ecNumber>
    </recommendedName>
    <alternativeName>
        <fullName evidence="13">Glucosylceramide synthase</fullName>
    </alternativeName>
    <alternativeName>
        <fullName evidence="14">UDP-glucose ceramide glucosyltransferase</fullName>
    </alternativeName>
    <alternativeName>
        <fullName evidence="12">UDP-glucose:N-acylsphingosine D-glucosyltransferase</fullName>
    </alternativeName>
</protein>
<dbReference type="UniPathway" id="UPA00222"/>
<name>A0A448YT78_BRENA</name>
<keyword evidence="10 15" id="KW-1133">Transmembrane helix</keyword>
<dbReference type="AlphaFoldDB" id="A0A448YT78"/>
<dbReference type="InterPro" id="IPR029044">
    <property type="entry name" value="Nucleotide-diphossugar_trans"/>
</dbReference>
<dbReference type="Proteomes" id="UP000290900">
    <property type="component" value="Unassembled WGS sequence"/>
</dbReference>
<dbReference type="InterPro" id="IPR025993">
    <property type="entry name" value="Ceramide_glucosylTrfase"/>
</dbReference>
<accession>A0A448YT78</accession>
<gene>
    <name evidence="16" type="ORF">BRENAR_LOCUS4840</name>
</gene>
<feature type="transmembrane region" description="Helical" evidence="15">
    <location>
        <begin position="337"/>
        <end position="358"/>
    </location>
</feature>
<keyword evidence="8" id="KW-0808">Transferase</keyword>
<evidence type="ECO:0000256" key="6">
    <source>
        <dbReference type="ARBA" id="ARBA00019988"/>
    </source>
</evidence>
<keyword evidence="11 15" id="KW-0472">Membrane</keyword>
<evidence type="ECO:0000256" key="12">
    <source>
        <dbReference type="ARBA" id="ARBA00031017"/>
    </source>
</evidence>
<reference evidence="16 17" key="1">
    <citation type="submission" date="2018-12" db="EMBL/GenBank/DDBJ databases">
        <authorList>
            <person name="Tiukova I."/>
            <person name="Dainat J."/>
        </authorList>
    </citation>
    <scope>NUCLEOTIDE SEQUENCE [LARGE SCALE GENOMIC DNA]</scope>
</reference>
<evidence type="ECO:0000256" key="8">
    <source>
        <dbReference type="ARBA" id="ARBA00022679"/>
    </source>
</evidence>
<evidence type="ECO:0000256" key="3">
    <source>
        <dbReference type="ARBA" id="ARBA00004991"/>
    </source>
</evidence>
<comment type="pathway">
    <text evidence="2">Lipid metabolism; sphingolipid metabolism.</text>
</comment>